<evidence type="ECO:0008006" key="3">
    <source>
        <dbReference type="Google" id="ProtNLM"/>
    </source>
</evidence>
<gene>
    <name evidence="1" type="ORF">PLOB_00002083</name>
</gene>
<sequence>MKGLFYGGPGNLSDGSSLVTSNWRPKFGDGDVIGMRLEQTCDKTVLAFSKNGSGLGVAFDISRYRGMEFRPAVSMDEAGQGVTISETSTSSFGCFPACSHCKTRGGRRLAGKVQADD</sequence>
<dbReference type="Gene3D" id="2.60.120.920">
    <property type="match status" value="1"/>
</dbReference>
<evidence type="ECO:0000313" key="2">
    <source>
        <dbReference type="Proteomes" id="UP001159405"/>
    </source>
</evidence>
<reference evidence="1 2" key="1">
    <citation type="submission" date="2022-05" db="EMBL/GenBank/DDBJ databases">
        <authorList>
            <consortium name="Genoscope - CEA"/>
            <person name="William W."/>
        </authorList>
    </citation>
    <scope>NUCLEOTIDE SEQUENCE [LARGE SCALE GENOMIC DNA]</scope>
</reference>
<dbReference type="InterPro" id="IPR013320">
    <property type="entry name" value="ConA-like_dom_sf"/>
</dbReference>
<accession>A0ABN8Q900</accession>
<name>A0ABN8Q900_9CNID</name>
<evidence type="ECO:0000313" key="1">
    <source>
        <dbReference type="EMBL" id="CAH3157050.1"/>
    </source>
</evidence>
<dbReference type="InterPro" id="IPR043136">
    <property type="entry name" value="B30.2/SPRY_sf"/>
</dbReference>
<proteinExistence type="predicted"/>
<organism evidence="1 2">
    <name type="scientific">Porites lobata</name>
    <dbReference type="NCBI Taxonomy" id="104759"/>
    <lineage>
        <taxon>Eukaryota</taxon>
        <taxon>Metazoa</taxon>
        <taxon>Cnidaria</taxon>
        <taxon>Anthozoa</taxon>
        <taxon>Hexacorallia</taxon>
        <taxon>Scleractinia</taxon>
        <taxon>Fungiina</taxon>
        <taxon>Poritidae</taxon>
        <taxon>Porites</taxon>
    </lineage>
</organism>
<keyword evidence="2" id="KW-1185">Reference proteome</keyword>
<dbReference type="SUPFAM" id="SSF49899">
    <property type="entry name" value="Concanavalin A-like lectins/glucanases"/>
    <property type="match status" value="1"/>
</dbReference>
<comment type="caution">
    <text evidence="1">The sequence shown here is derived from an EMBL/GenBank/DDBJ whole genome shotgun (WGS) entry which is preliminary data.</text>
</comment>
<protein>
    <recommendedName>
        <fullName evidence="3">B30.2/SPRY domain-containing protein</fullName>
    </recommendedName>
</protein>
<dbReference type="Proteomes" id="UP001159405">
    <property type="component" value="Unassembled WGS sequence"/>
</dbReference>
<dbReference type="CDD" id="cd11709">
    <property type="entry name" value="SPRY"/>
    <property type="match status" value="1"/>
</dbReference>
<dbReference type="EMBL" id="CALNXK010000106">
    <property type="protein sequence ID" value="CAH3157050.1"/>
    <property type="molecule type" value="Genomic_DNA"/>
</dbReference>